<evidence type="ECO:0000256" key="2">
    <source>
        <dbReference type="ARBA" id="ARBA00022801"/>
    </source>
</evidence>
<evidence type="ECO:0000256" key="1">
    <source>
        <dbReference type="ARBA" id="ARBA00008061"/>
    </source>
</evidence>
<evidence type="ECO:0000313" key="5">
    <source>
        <dbReference type="EMBL" id="MCL2895801.1"/>
    </source>
</evidence>
<dbReference type="PANTHER" id="PTHR10357:SF179">
    <property type="entry name" value="NEUTRAL AND BASIC AMINO ACID TRANSPORT PROTEIN RBAT"/>
    <property type="match status" value="1"/>
</dbReference>
<dbReference type="Gene3D" id="2.60.40.1180">
    <property type="entry name" value="Golgi alpha-mannosidase II"/>
    <property type="match status" value="1"/>
</dbReference>
<dbReference type="Pfam" id="PF23915">
    <property type="entry name" value="SusG_C"/>
    <property type="match status" value="1"/>
</dbReference>
<sequence length="597" mass="68990">MKLIDRRILITLTIIMFSFLFVFSVYSQPKQSAENIMQQEQVPWWKKAVFYQIYLRSFKDSDADGIGDINGVIAKLDYIKNLGVDVIWISPHYDSPLRDGGYDVADYRNVLKEFGSLSDFDRLVSELKKRDMYLMIDMVINHTSDQNAWFLASQRSKDNPYRDYYIWREGKGNQSPNNYPSFMGGSAWEKSAKTDQYYLHYYGKQMPDLNWDNAKVRDEMASIINFWLDRGVSGLRFDSLVTISKKNGLPDLSQQELKNFPMVYASGPEVHHYFSELIGKLKLPEKKVIAGEMFAVPLDQNPMYTAPSRNEANLAIIYDVIRFDRDATDRWYSLPWTLSQLRKTIARVDKSTGENGWNAFFLTNHDNQREVSHYGSDKPQYRENSAKALATLQLTQRATPFIYQGAELGMTNYPFKSLSEFHDIEDVGFIRDYVDTGKVNPALFFQHLRFTSRDNSRTPMQWDDTAQAGFTTGTPWLAVNPNYQAINAQNEINDEHSVYNYFRKLIALRHDTPALVTGEQRDLDPENNAVLAYIRTLGGDSYLVIINFTEAEQKYALPQTISIEKTMIENNGKDSFTHSRELTLNPWQSGVYKVNLH</sequence>
<dbReference type="Gene3D" id="3.20.20.80">
    <property type="entry name" value="Glycosidases"/>
    <property type="match status" value="1"/>
</dbReference>
<dbReference type="InterPro" id="IPR017853">
    <property type="entry name" value="GH"/>
</dbReference>
<dbReference type="InterPro" id="IPR056300">
    <property type="entry name" value="SusG-like_C"/>
</dbReference>
<organism evidence="5 6">
    <name type="scientific">Brenneria tiliae</name>
    <dbReference type="NCBI Taxonomy" id="2914984"/>
    <lineage>
        <taxon>Bacteria</taxon>
        <taxon>Pseudomonadati</taxon>
        <taxon>Pseudomonadota</taxon>
        <taxon>Gammaproteobacteria</taxon>
        <taxon>Enterobacterales</taxon>
        <taxon>Pectobacteriaceae</taxon>
        <taxon>Brenneria</taxon>
    </lineage>
</organism>
<keyword evidence="2" id="KW-0378">Hydrolase</keyword>
<dbReference type="SUPFAM" id="SSF51011">
    <property type="entry name" value="Glycosyl hydrolase domain"/>
    <property type="match status" value="1"/>
</dbReference>
<gene>
    <name evidence="5" type="ORF">MFP26_24300</name>
</gene>
<comment type="caution">
    <text evidence="5">The sequence shown here is derived from an EMBL/GenBank/DDBJ whole genome shotgun (WGS) entry which is preliminary data.</text>
</comment>
<dbReference type="Proteomes" id="UP001203069">
    <property type="component" value="Unassembled WGS sequence"/>
</dbReference>
<proteinExistence type="inferred from homology"/>
<protein>
    <submittedName>
        <fullName evidence="5">Alpha-glucosidase</fullName>
    </submittedName>
</protein>
<dbReference type="InterPro" id="IPR006047">
    <property type="entry name" value="GH13_cat_dom"/>
</dbReference>
<reference evidence="5 6" key="1">
    <citation type="submission" date="2022-02" db="EMBL/GenBank/DDBJ databases">
        <title>Description of Brenneria tiliae sp. nov. isolated from symptomatic Tilia x moltkei and Tilia x europaea trees in the UK.</title>
        <authorList>
            <person name="Kile H."/>
        </authorList>
    </citation>
    <scope>NUCLEOTIDE SEQUENCE [LARGE SCALE GENOMIC DNA]</scope>
    <source>
        <strain evidence="5 6">MC1SB4.1</strain>
    </source>
</reference>
<accession>A0ABT0N127</accession>
<name>A0ABT0N127_9GAMM</name>
<evidence type="ECO:0000259" key="4">
    <source>
        <dbReference type="SMART" id="SM00642"/>
    </source>
</evidence>
<dbReference type="InterPro" id="IPR013780">
    <property type="entry name" value="Glyco_hydro_b"/>
</dbReference>
<evidence type="ECO:0000256" key="3">
    <source>
        <dbReference type="ARBA" id="ARBA00023295"/>
    </source>
</evidence>
<dbReference type="RefSeq" id="WP_249246633.1">
    <property type="nucleotide sequence ID" value="NZ_JAKPBZ010000116.1"/>
</dbReference>
<dbReference type="SMART" id="SM00642">
    <property type="entry name" value="Aamy"/>
    <property type="match status" value="1"/>
</dbReference>
<evidence type="ECO:0000313" key="6">
    <source>
        <dbReference type="Proteomes" id="UP001203069"/>
    </source>
</evidence>
<comment type="similarity">
    <text evidence="1">Belongs to the glycosyl hydrolase 13 family.</text>
</comment>
<dbReference type="Pfam" id="PF00128">
    <property type="entry name" value="Alpha-amylase"/>
    <property type="match status" value="1"/>
</dbReference>
<dbReference type="InterPro" id="IPR045857">
    <property type="entry name" value="O16G_dom_2"/>
</dbReference>
<dbReference type="PANTHER" id="PTHR10357">
    <property type="entry name" value="ALPHA-AMYLASE FAMILY MEMBER"/>
    <property type="match status" value="1"/>
</dbReference>
<dbReference type="Gene3D" id="3.90.400.10">
    <property type="entry name" value="Oligo-1,6-glucosidase, Domain 2"/>
    <property type="match status" value="1"/>
</dbReference>
<feature type="domain" description="Glycosyl hydrolase family 13 catalytic" evidence="4">
    <location>
        <begin position="52"/>
        <end position="457"/>
    </location>
</feature>
<keyword evidence="6" id="KW-1185">Reference proteome</keyword>
<dbReference type="EMBL" id="JAKPBZ010000116">
    <property type="protein sequence ID" value="MCL2895801.1"/>
    <property type="molecule type" value="Genomic_DNA"/>
</dbReference>
<dbReference type="SUPFAM" id="SSF51445">
    <property type="entry name" value="(Trans)glycosidases"/>
    <property type="match status" value="1"/>
</dbReference>
<keyword evidence="3" id="KW-0326">Glycosidase</keyword>
<dbReference type="CDD" id="cd11333">
    <property type="entry name" value="AmyAc_SI_OligoGlu_DGase"/>
    <property type="match status" value="1"/>
</dbReference>